<evidence type="ECO:0000256" key="3">
    <source>
        <dbReference type="ARBA" id="ARBA00022801"/>
    </source>
</evidence>
<dbReference type="Pfam" id="PF03990">
    <property type="entry name" value="DUF348"/>
    <property type="match status" value="3"/>
</dbReference>
<dbReference type="AlphaFoldDB" id="A0A0A0J7M3"/>
<accession>A0A0A0J7M3</accession>
<evidence type="ECO:0000313" key="6">
    <source>
        <dbReference type="EMBL" id="KGN32789.1"/>
    </source>
</evidence>
<evidence type="ECO:0000256" key="4">
    <source>
        <dbReference type="SAM" id="MobiDB-lite"/>
    </source>
</evidence>
<feature type="region of interest" description="Disordered" evidence="4">
    <location>
        <begin position="257"/>
        <end position="288"/>
    </location>
</feature>
<dbReference type="PROSITE" id="PS51109">
    <property type="entry name" value="G5"/>
    <property type="match status" value="1"/>
</dbReference>
<sequence>MAAGSFGVAHLDKAVAVTEDGKSTSLHVFGSTVGDALAKKGIKLGQHDEVTPSVGSEINDGDTITVRYGRKLTVTVDGVKKEHWTTATTVDAALRDLNIRAGSNAKLSASRSQSIGRQGLSLALTTPKTITVSVDKKKLSHDTTAATVADALRELGVKHDADDKITPAPTTPLKAGLAVAVQRVGSGLSTSTQSIPFSTVTKKDANLLEGTRKVITEGKKGSRTVTVRRTTIDGKLITVRPVTSKVTAQPVAQVVAVGTKPKPAAPKPSTSSSSSSSSRPSAGNTSGAGINLANAAMWDRIAQCESTGRWNINTGNGYYGGLQFDIQTWLSENGDDFAPRADLATRAEQITVANRVYAKRGLQPWGCRHAA</sequence>
<dbReference type="InterPro" id="IPR007137">
    <property type="entry name" value="DUF348"/>
</dbReference>
<keyword evidence="2" id="KW-0732">Signal</keyword>
<dbReference type="SUPFAM" id="SSF53955">
    <property type="entry name" value="Lysozyme-like"/>
    <property type="match status" value="1"/>
</dbReference>
<reference evidence="6 7" key="1">
    <citation type="submission" date="2013-08" db="EMBL/GenBank/DDBJ databases">
        <title>The genome sequence of Knoellia sinensis.</title>
        <authorList>
            <person name="Zhu W."/>
            <person name="Wang G."/>
        </authorList>
    </citation>
    <scope>NUCLEOTIDE SEQUENCE [LARGE SCALE GENOMIC DNA]</scope>
    <source>
        <strain evidence="6 7">KCTC 19936</strain>
    </source>
</reference>
<evidence type="ECO:0000256" key="1">
    <source>
        <dbReference type="ARBA" id="ARBA00010830"/>
    </source>
</evidence>
<dbReference type="Gene3D" id="1.10.530.10">
    <property type="match status" value="1"/>
</dbReference>
<evidence type="ECO:0000256" key="2">
    <source>
        <dbReference type="ARBA" id="ARBA00022729"/>
    </source>
</evidence>
<dbReference type="GO" id="GO:0016787">
    <property type="term" value="F:hydrolase activity"/>
    <property type="evidence" value="ECO:0007669"/>
    <property type="project" value="UniProtKB-KW"/>
</dbReference>
<dbReference type="CDD" id="cd13925">
    <property type="entry name" value="RPF"/>
    <property type="match status" value="1"/>
</dbReference>
<feature type="domain" description="G5" evidence="5">
    <location>
        <begin position="181"/>
        <end position="261"/>
    </location>
</feature>
<dbReference type="InterPro" id="IPR023346">
    <property type="entry name" value="Lysozyme-like_dom_sf"/>
</dbReference>
<proteinExistence type="inferred from homology"/>
<dbReference type="OrthoDB" id="1404170at2"/>
<dbReference type="eggNOG" id="COG3583">
    <property type="taxonomic scope" value="Bacteria"/>
</dbReference>
<keyword evidence="7" id="KW-1185">Reference proteome</keyword>
<comment type="similarity">
    <text evidence="1">Belongs to the transglycosylase family. Rpf subfamily.</text>
</comment>
<evidence type="ECO:0000259" key="5">
    <source>
        <dbReference type="PROSITE" id="PS51109"/>
    </source>
</evidence>
<dbReference type="Proteomes" id="UP000030002">
    <property type="component" value="Unassembled WGS sequence"/>
</dbReference>
<name>A0A0A0J7M3_9MICO</name>
<dbReference type="Gene3D" id="2.20.230.10">
    <property type="entry name" value="Resuscitation-promoting factor rpfb"/>
    <property type="match status" value="1"/>
</dbReference>
<dbReference type="Pfam" id="PF07501">
    <property type="entry name" value="G5"/>
    <property type="match status" value="1"/>
</dbReference>
<evidence type="ECO:0000313" key="7">
    <source>
        <dbReference type="Proteomes" id="UP000030002"/>
    </source>
</evidence>
<dbReference type="InterPro" id="IPR011098">
    <property type="entry name" value="G5_dom"/>
</dbReference>
<dbReference type="STRING" id="1385520.N802_15370"/>
<protein>
    <submittedName>
        <fullName evidence="6">Resuscitation-promoting factor rpfB</fullName>
    </submittedName>
</protein>
<gene>
    <name evidence="6" type="ORF">N802_15370</name>
</gene>
<dbReference type="InterPro" id="IPR010618">
    <property type="entry name" value="RPF"/>
</dbReference>
<organism evidence="6 7">
    <name type="scientific">Knoellia sinensis KCTC 19936</name>
    <dbReference type="NCBI Taxonomy" id="1385520"/>
    <lineage>
        <taxon>Bacteria</taxon>
        <taxon>Bacillati</taxon>
        <taxon>Actinomycetota</taxon>
        <taxon>Actinomycetes</taxon>
        <taxon>Micrococcales</taxon>
        <taxon>Intrasporangiaceae</taxon>
        <taxon>Knoellia</taxon>
    </lineage>
</organism>
<comment type="caution">
    <text evidence="6">The sequence shown here is derived from an EMBL/GenBank/DDBJ whole genome shotgun (WGS) entry which is preliminary data.</text>
</comment>
<dbReference type="Pfam" id="PF06737">
    <property type="entry name" value="Transglycosylas"/>
    <property type="match status" value="1"/>
</dbReference>
<keyword evidence="3" id="KW-0378">Hydrolase</keyword>
<dbReference type="EMBL" id="AVPJ01000005">
    <property type="protein sequence ID" value="KGN32789.1"/>
    <property type="molecule type" value="Genomic_DNA"/>
</dbReference>
<dbReference type="SMART" id="SM01208">
    <property type="entry name" value="G5"/>
    <property type="match status" value="1"/>
</dbReference>
<feature type="compositionally biased region" description="Low complexity" evidence="4">
    <location>
        <begin position="257"/>
        <end position="287"/>
    </location>
</feature>